<feature type="repeat" description="TPR" evidence="1">
    <location>
        <begin position="160"/>
        <end position="193"/>
    </location>
</feature>
<proteinExistence type="predicted"/>
<feature type="repeat" description="TPR" evidence="1">
    <location>
        <begin position="58"/>
        <end position="91"/>
    </location>
</feature>
<evidence type="ECO:0000259" key="2">
    <source>
        <dbReference type="Pfam" id="PF12862"/>
    </source>
</evidence>
<feature type="repeat" description="TPR" evidence="1">
    <location>
        <begin position="230"/>
        <end position="263"/>
    </location>
</feature>
<accession>A0ABM5PKJ6</accession>
<dbReference type="Gene3D" id="1.25.40.10">
    <property type="entry name" value="Tetratricopeptide repeat domain"/>
    <property type="match status" value="4"/>
</dbReference>
<feature type="domain" description="Anaphase-promoting complex subunit 5" evidence="2">
    <location>
        <begin position="159"/>
        <end position="195"/>
    </location>
</feature>
<feature type="repeat" description="TPR" evidence="1">
    <location>
        <begin position="196"/>
        <end position="229"/>
    </location>
</feature>
<dbReference type="SUPFAM" id="SSF81901">
    <property type="entry name" value="HCP-like"/>
    <property type="match status" value="1"/>
</dbReference>
<dbReference type="InterPro" id="IPR026000">
    <property type="entry name" value="Apc5_dom"/>
</dbReference>
<dbReference type="PROSITE" id="PS50005">
    <property type="entry name" value="TPR"/>
    <property type="match status" value="7"/>
</dbReference>
<dbReference type="PANTHER" id="PTHR12558:SF13">
    <property type="entry name" value="CELL DIVISION CYCLE PROTEIN 27 HOMOLOG"/>
    <property type="match status" value="1"/>
</dbReference>
<organism evidence="3 4">
    <name type="scientific">Borrelia parkeri SLO</name>
    <dbReference type="NCBI Taxonomy" id="1313294"/>
    <lineage>
        <taxon>Bacteria</taxon>
        <taxon>Pseudomonadati</taxon>
        <taxon>Spirochaetota</taxon>
        <taxon>Spirochaetia</taxon>
        <taxon>Spirochaetales</taxon>
        <taxon>Borreliaceae</taxon>
        <taxon>Borrelia</taxon>
    </lineage>
</organism>
<dbReference type="SMART" id="SM00028">
    <property type="entry name" value="TPR"/>
    <property type="match status" value="10"/>
</dbReference>
<dbReference type="Proteomes" id="UP000019331">
    <property type="component" value="Chromosome"/>
</dbReference>
<dbReference type="InterPro" id="IPR011990">
    <property type="entry name" value="TPR-like_helical_dom_sf"/>
</dbReference>
<sequence>MLDKKLLGEFGDISQISDNELLDVTEKSKRGYQLIKEERLPEAEALFNDILQKDYNNNYALVGLGDIERKKRNFDKAIIYYQKCLAKHSNNNYALFGLGDCYRSLGDYKKATDVWEEYLKYDPENITVLTRVASSYRKLKNFQKSRQSYLRVLELVPDNDYALVGIGHLYYDFKEYKEALKYWLRMYEINQVKIDVRVLTSIGNCYRKLKEFSKGIYFFKIALEISPNNFYAIFGLADCYRGSKEYHEALKYWLTIIDKDPKNNLVLTRVGDTYRYLKDYENSQIYYKKALDVDFDMFAILGLALLQKEQGQYEEALSAIKNLIKTNPKNSILYVNAAECYEALGQIESAVDILSSFLQLGMKNVTIIDYINNLKKRWMHES</sequence>
<evidence type="ECO:0000256" key="1">
    <source>
        <dbReference type="PROSITE-ProRule" id="PRU00339"/>
    </source>
</evidence>
<evidence type="ECO:0000313" key="3">
    <source>
        <dbReference type="EMBL" id="AHH09751.1"/>
    </source>
</evidence>
<dbReference type="Pfam" id="PF13181">
    <property type="entry name" value="TPR_8"/>
    <property type="match status" value="1"/>
</dbReference>
<dbReference type="PROSITE" id="PS50293">
    <property type="entry name" value="TPR_REGION"/>
    <property type="match status" value="1"/>
</dbReference>
<reference evidence="3" key="1">
    <citation type="submission" date="2016-10" db="EMBL/GenBank/DDBJ databases">
        <title>Comparative Genomics of Relapsing Fever Spirochetes.</title>
        <authorList>
            <person name="Schwan T.G."/>
            <person name="Raffel S.J."/>
            <person name="Porcella S.F."/>
            <person name="Martens C.A."/>
            <person name="Bruno D.P."/>
            <person name="Ricklefs S.M."/>
            <person name="Barbian K.B."/>
        </authorList>
    </citation>
    <scope>NUCLEOTIDE SEQUENCE</scope>
    <source>
        <strain evidence="3">SLO</strain>
    </source>
</reference>
<evidence type="ECO:0000313" key="4">
    <source>
        <dbReference type="Proteomes" id="UP000019331"/>
    </source>
</evidence>
<dbReference type="Pfam" id="PF12895">
    <property type="entry name" value="ANAPC3"/>
    <property type="match status" value="1"/>
</dbReference>
<dbReference type="Pfam" id="PF14559">
    <property type="entry name" value="TPR_19"/>
    <property type="match status" value="1"/>
</dbReference>
<keyword evidence="4" id="KW-1185">Reference proteome</keyword>
<name>A0ABM5PKJ6_BORPR</name>
<gene>
    <name evidence="3" type="ORF">BPA_0072400</name>
</gene>
<dbReference type="PANTHER" id="PTHR12558">
    <property type="entry name" value="CELL DIVISION CYCLE 16,23,27"/>
    <property type="match status" value="1"/>
</dbReference>
<dbReference type="SUPFAM" id="SSF48452">
    <property type="entry name" value="TPR-like"/>
    <property type="match status" value="1"/>
</dbReference>
<dbReference type="RefSeq" id="WP_025407487.1">
    <property type="nucleotide sequence ID" value="NZ_CP005851.2"/>
</dbReference>
<protein>
    <submittedName>
        <fullName evidence="3">Tetratricopeptide repeat family protein</fullName>
    </submittedName>
</protein>
<dbReference type="EMBL" id="CP005851">
    <property type="protein sequence ID" value="AHH09751.1"/>
    <property type="molecule type" value="Genomic_DNA"/>
</dbReference>
<feature type="repeat" description="TPR" evidence="1">
    <location>
        <begin position="297"/>
        <end position="330"/>
    </location>
</feature>
<feature type="repeat" description="TPR" evidence="1">
    <location>
        <begin position="92"/>
        <end position="125"/>
    </location>
</feature>
<dbReference type="Pfam" id="PF13174">
    <property type="entry name" value="TPR_6"/>
    <property type="match status" value="1"/>
</dbReference>
<keyword evidence="1" id="KW-0802">TPR repeat</keyword>
<dbReference type="InterPro" id="IPR019734">
    <property type="entry name" value="TPR_rpt"/>
</dbReference>
<dbReference type="Pfam" id="PF12862">
    <property type="entry name" value="ANAPC5"/>
    <property type="match status" value="1"/>
</dbReference>
<feature type="repeat" description="TPR" evidence="1">
    <location>
        <begin position="126"/>
        <end position="159"/>
    </location>
</feature>